<dbReference type="GeneID" id="8099064"/>
<evidence type="ECO:0000313" key="1">
    <source>
        <dbReference type="EMBL" id="EED18929.1"/>
    </source>
</evidence>
<organism evidence="1 2">
    <name type="scientific">Talaromyces stipitatus (strain ATCC 10500 / CBS 375.48 / QM 6759 / NRRL 1006)</name>
    <name type="common">Penicillium stipitatum</name>
    <dbReference type="NCBI Taxonomy" id="441959"/>
    <lineage>
        <taxon>Eukaryota</taxon>
        <taxon>Fungi</taxon>
        <taxon>Dikarya</taxon>
        <taxon>Ascomycota</taxon>
        <taxon>Pezizomycotina</taxon>
        <taxon>Eurotiomycetes</taxon>
        <taxon>Eurotiomycetidae</taxon>
        <taxon>Eurotiales</taxon>
        <taxon>Trichocomaceae</taxon>
        <taxon>Talaromyces</taxon>
        <taxon>Talaromyces sect. Talaromyces</taxon>
    </lineage>
</organism>
<dbReference type="AlphaFoldDB" id="B8MBE0"/>
<dbReference type="RefSeq" id="XP_002482921.1">
    <property type="nucleotide sequence ID" value="XM_002482876.1"/>
</dbReference>
<reference evidence="2" key="1">
    <citation type="journal article" date="2015" name="Genome Announc.">
        <title>Genome sequence of the AIDS-associated pathogen Penicillium marneffei (ATCC18224) and its near taxonomic relative Talaromyces stipitatus (ATCC10500).</title>
        <authorList>
            <person name="Nierman W.C."/>
            <person name="Fedorova-Abrams N.D."/>
            <person name="Andrianopoulos A."/>
        </authorList>
    </citation>
    <scope>NUCLEOTIDE SEQUENCE [LARGE SCALE GENOMIC DNA]</scope>
    <source>
        <strain evidence="2">ATCC 10500 / CBS 375.48 / QM 6759 / NRRL 1006</strain>
    </source>
</reference>
<evidence type="ECO:0000313" key="2">
    <source>
        <dbReference type="Proteomes" id="UP000001745"/>
    </source>
</evidence>
<name>B8MBE0_TALSN</name>
<proteinExistence type="predicted"/>
<dbReference type="PhylomeDB" id="B8MBE0"/>
<dbReference type="VEuPathDB" id="FungiDB:TSTA_126370"/>
<sequence>MANWLYDAVPGDDEKKLSTYTIWVMYEAANNKNQVEGLPFMAWRTATTYIKESRIVNNTHMVPSIEEEDEGIHKEIPSKGPNQPSQDVCDTYLFSATLSKILGSVQQGATRQIWTSTC</sequence>
<dbReference type="EMBL" id="EQ962655">
    <property type="protein sequence ID" value="EED18929.1"/>
    <property type="molecule type" value="Genomic_DNA"/>
</dbReference>
<gene>
    <name evidence="1" type="ORF">TSTA_126370</name>
</gene>
<accession>B8MBE0</accession>
<dbReference type="HOGENOM" id="CLU_2074707_0_0_1"/>
<protein>
    <submittedName>
        <fullName evidence="1">Uncharacterized protein</fullName>
    </submittedName>
</protein>
<dbReference type="Proteomes" id="UP000001745">
    <property type="component" value="Unassembled WGS sequence"/>
</dbReference>
<dbReference type="InParanoid" id="B8MBE0"/>
<keyword evidence="2" id="KW-1185">Reference proteome</keyword>